<sequence>MPIEARPMELKEAQDYINTYHRHHKAAHRDKFRIAATIDGKVVGVVQVGRPVSRVLDDGNTLEVLRLCTTGEKDICSFLYSRAARIAKEMGYSKIITYILESENGASLKASGWTCEADGVGGSNWNTPSRPREMVTNQMSLFPEKQKYPINEKKQRWSKQLK</sequence>
<gene>
    <name evidence="1" type="ORF">DORFOR_01154</name>
</gene>
<dbReference type="EMBL" id="AAXA02000011">
    <property type="protein sequence ID" value="EDR47619.1"/>
    <property type="molecule type" value="Genomic_DNA"/>
</dbReference>
<dbReference type="AlphaFoldDB" id="B0G4G7"/>
<dbReference type="eggNOG" id="ENOG503067M">
    <property type="taxonomic scope" value="Bacteria"/>
</dbReference>
<accession>B0G4G7</accession>
<dbReference type="SUPFAM" id="SSF55729">
    <property type="entry name" value="Acyl-CoA N-acyltransferases (Nat)"/>
    <property type="match status" value="1"/>
</dbReference>
<evidence type="ECO:0000313" key="2">
    <source>
        <dbReference type="Proteomes" id="UP000005359"/>
    </source>
</evidence>
<reference evidence="1 2" key="2">
    <citation type="submission" date="2007-10" db="EMBL/GenBank/DDBJ databases">
        <authorList>
            <person name="Fulton L."/>
            <person name="Clifton S."/>
            <person name="Fulton B."/>
            <person name="Xu J."/>
            <person name="Minx P."/>
            <person name="Pepin K.H."/>
            <person name="Johnson M."/>
            <person name="Thiruvilangam P."/>
            <person name="Bhonagiri V."/>
            <person name="Nash W.E."/>
            <person name="Wang C."/>
            <person name="Mardis E.R."/>
            <person name="Wilson R.K."/>
        </authorList>
    </citation>
    <scope>NUCLEOTIDE SEQUENCE [LARGE SCALE GENOMIC DNA]</scope>
    <source>
        <strain evidence="1 2">ATCC 27755</strain>
    </source>
</reference>
<name>B0G4G7_9FIRM</name>
<organism evidence="1 2">
    <name type="scientific">Dorea formicigenerans ATCC 27755</name>
    <dbReference type="NCBI Taxonomy" id="411461"/>
    <lineage>
        <taxon>Bacteria</taxon>
        <taxon>Bacillati</taxon>
        <taxon>Bacillota</taxon>
        <taxon>Clostridia</taxon>
        <taxon>Lachnospirales</taxon>
        <taxon>Lachnospiraceae</taxon>
        <taxon>Dorea</taxon>
    </lineage>
</organism>
<evidence type="ECO:0000313" key="1">
    <source>
        <dbReference type="EMBL" id="EDR47619.1"/>
    </source>
</evidence>
<dbReference type="InterPro" id="IPR016181">
    <property type="entry name" value="Acyl_CoA_acyltransferase"/>
</dbReference>
<reference evidence="1 2" key="1">
    <citation type="submission" date="2007-10" db="EMBL/GenBank/DDBJ databases">
        <title>Draft genome sequence of Dorea formicigenerans(ATCC 27755).</title>
        <authorList>
            <person name="Sudarsanam P."/>
            <person name="Ley R."/>
            <person name="Guruge J."/>
            <person name="Turnbaugh P.J."/>
            <person name="Mahowald M."/>
            <person name="Liep D."/>
            <person name="Gordon J."/>
        </authorList>
    </citation>
    <scope>NUCLEOTIDE SEQUENCE [LARGE SCALE GENOMIC DNA]</scope>
    <source>
        <strain evidence="1 2">ATCC 27755</strain>
    </source>
</reference>
<dbReference type="NCBIfam" id="NF045478">
    <property type="entry name" value="XF1762_fam"/>
    <property type="match status" value="1"/>
</dbReference>
<evidence type="ECO:0008006" key="3">
    <source>
        <dbReference type="Google" id="ProtNLM"/>
    </source>
</evidence>
<dbReference type="InterPro" id="IPR053780">
    <property type="entry name" value="Gp66-like"/>
</dbReference>
<dbReference type="STRING" id="411461.DORFOR_01154"/>
<proteinExistence type="predicted"/>
<protein>
    <recommendedName>
        <fullName evidence="3">N-acetyltransferase domain-containing protein</fullName>
    </recommendedName>
</protein>
<comment type="caution">
    <text evidence="1">The sequence shown here is derived from an EMBL/GenBank/DDBJ whole genome shotgun (WGS) entry which is preliminary data.</text>
</comment>
<dbReference type="Proteomes" id="UP000005359">
    <property type="component" value="Unassembled WGS sequence"/>
</dbReference>
<dbReference type="PaxDb" id="411461-DORFOR_01154"/>